<evidence type="ECO:0000313" key="3">
    <source>
        <dbReference type="Proteomes" id="UP000501408"/>
    </source>
</evidence>
<organism evidence="2 3">
    <name type="scientific">Salinivibrio costicola</name>
    <name type="common">Vibrio costicola</name>
    <dbReference type="NCBI Taxonomy" id="51367"/>
    <lineage>
        <taxon>Bacteria</taxon>
        <taxon>Pseudomonadati</taxon>
        <taxon>Pseudomonadota</taxon>
        <taxon>Gammaproteobacteria</taxon>
        <taxon>Vibrionales</taxon>
        <taxon>Vibrionaceae</taxon>
        <taxon>Salinivibrio</taxon>
    </lineage>
</organism>
<accession>A0ABX6K4F4</accession>
<dbReference type="Proteomes" id="UP000501408">
    <property type="component" value="Chromosome 1"/>
</dbReference>
<dbReference type="Gene3D" id="1.10.10.10">
    <property type="entry name" value="Winged helix-like DNA-binding domain superfamily/Winged helix DNA-binding domain"/>
    <property type="match status" value="1"/>
</dbReference>
<dbReference type="Pfam" id="PF09012">
    <property type="entry name" value="FeoC"/>
    <property type="match status" value="1"/>
</dbReference>
<gene>
    <name evidence="2" type="ORF">HBA18_08665</name>
</gene>
<dbReference type="InterPro" id="IPR015102">
    <property type="entry name" value="Tscrpt_reg_HTH_FeoC"/>
</dbReference>
<keyword evidence="3" id="KW-1185">Reference proteome</keyword>
<dbReference type="EMBL" id="CP050266">
    <property type="protein sequence ID" value="QIR06434.1"/>
    <property type="molecule type" value="Genomic_DNA"/>
</dbReference>
<feature type="domain" description="Transcriptional regulator HTH-type FeoC" evidence="1">
    <location>
        <begin position="2"/>
        <end position="48"/>
    </location>
</feature>
<sequence length="73" mass="8105">MILQKLKASVTQAGVISAEALAKEYGLTPDGVDAMMETWIKRGTIVRQCPCQDPADIHYRLAHHNEIHCLSMV</sequence>
<reference evidence="2 3" key="1">
    <citation type="submission" date="2020-03" db="EMBL/GenBank/DDBJ databases">
        <title>Genome mining reveals the biosynthetic pathways of PHA and ectoines of the halophilic strain Salinivibrio costicola M318 isolated from fermented shrimp paste.</title>
        <authorList>
            <person name="Doan T.V."/>
            <person name="Tran L.T."/>
            <person name="Trieu T.A."/>
            <person name="Nguyen Q.V."/>
            <person name="Quach T.N."/>
            <person name="Phi T.Q."/>
            <person name="Kumar S."/>
        </authorList>
    </citation>
    <scope>NUCLEOTIDE SEQUENCE [LARGE SCALE GENOMIC DNA]</scope>
    <source>
        <strain evidence="2 3">M318</strain>
    </source>
</reference>
<evidence type="ECO:0000313" key="2">
    <source>
        <dbReference type="EMBL" id="QIR06434.1"/>
    </source>
</evidence>
<proteinExistence type="predicted"/>
<name>A0ABX6K4F4_SALCS</name>
<evidence type="ECO:0000259" key="1">
    <source>
        <dbReference type="Pfam" id="PF09012"/>
    </source>
</evidence>
<dbReference type="InterPro" id="IPR036388">
    <property type="entry name" value="WH-like_DNA-bd_sf"/>
</dbReference>
<protein>
    <recommendedName>
        <fullName evidence="1">Transcriptional regulator HTH-type FeoC domain-containing protein</fullName>
    </recommendedName>
</protein>
<dbReference type="SUPFAM" id="SSF46785">
    <property type="entry name" value="Winged helix' DNA-binding domain"/>
    <property type="match status" value="1"/>
</dbReference>
<dbReference type="InterPro" id="IPR036390">
    <property type="entry name" value="WH_DNA-bd_sf"/>
</dbReference>
<dbReference type="RefSeq" id="WP_069589117.1">
    <property type="nucleotide sequence ID" value="NZ_CP050266.1"/>
</dbReference>